<proteinExistence type="predicted"/>
<keyword evidence="1" id="KW-0175">Coiled coil</keyword>
<feature type="coiled-coil region" evidence="1">
    <location>
        <begin position="3"/>
        <end position="34"/>
    </location>
</feature>
<evidence type="ECO:0000256" key="1">
    <source>
        <dbReference type="SAM" id="Coils"/>
    </source>
</evidence>
<feature type="compositionally biased region" description="Acidic residues" evidence="2">
    <location>
        <begin position="68"/>
        <end position="91"/>
    </location>
</feature>
<feature type="region of interest" description="Disordered" evidence="2">
    <location>
        <begin position="68"/>
        <end position="92"/>
    </location>
</feature>
<sequence>MPKKSATDTLEAQKEKLQEIINKLADQYDLSDEDLNTIKEWGIALLITGASAYIIYRILQGVFGFGDDEEEIEEEPEMEEDEDEDEDDYDDPLGAITGLLKGQVGVFLVSLARRQITRFLRENNLLDEDE</sequence>
<reference evidence="3" key="1">
    <citation type="journal article" date="2023" name="Comput. Struct. Biotechnol. J.">
        <title>Discovery of a novel marine Bacteroidetes with a rich repertoire of carbohydrate-active enzymes.</title>
        <authorList>
            <person name="Chen B."/>
            <person name="Liu G."/>
            <person name="Chen Q."/>
            <person name="Wang H."/>
            <person name="Liu L."/>
            <person name="Tang K."/>
        </authorList>
    </citation>
    <scope>NUCLEOTIDE SEQUENCE</scope>
    <source>
        <strain evidence="3">TK19036</strain>
    </source>
</reference>
<gene>
    <name evidence="3" type="ORF">K4G66_05395</name>
</gene>
<name>A0AA49GQN4_9BACT</name>
<dbReference type="EMBL" id="CP120682">
    <property type="protein sequence ID" value="WKN38134.1"/>
    <property type="molecule type" value="Genomic_DNA"/>
</dbReference>
<protein>
    <submittedName>
        <fullName evidence="3">Uncharacterized protein</fullName>
    </submittedName>
</protein>
<evidence type="ECO:0000313" key="3">
    <source>
        <dbReference type="EMBL" id="WKN38134.1"/>
    </source>
</evidence>
<evidence type="ECO:0000256" key="2">
    <source>
        <dbReference type="SAM" id="MobiDB-lite"/>
    </source>
</evidence>
<organism evidence="3">
    <name type="scientific">Roseihalotalea indica</name>
    <dbReference type="NCBI Taxonomy" id="2867963"/>
    <lineage>
        <taxon>Bacteria</taxon>
        <taxon>Pseudomonadati</taxon>
        <taxon>Bacteroidota</taxon>
        <taxon>Cytophagia</taxon>
        <taxon>Cytophagales</taxon>
        <taxon>Catalimonadaceae</taxon>
        <taxon>Roseihalotalea</taxon>
    </lineage>
</organism>
<accession>A0AA49GQN4</accession>
<dbReference type="AlphaFoldDB" id="A0AA49GQN4"/>
<reference evidence="3" key="2">
    <citation type="journal article" date="2024" name="Antonie Van Leeuwenhoek">
        <title>Roseihalotalea indica gen. nov., sp. nov., a halophilic Bacteroidetes from mesopelagic Southwest Indian Ocean with higher carbohydrate metabolic potential.</title>
        <authorList>
            <person name="Chen B."/>
            <person name="Zhang M."/>
            <person name="Lin D."/>
            <person name="Ye J."/>
            <person name="Tang K."/>
        </authorList>
    </citation>
    <scope>NUCLEOTIDE SEQUENCE</scope>
    <source>
        <strain evidence="3">TK19036</strain>
    </source>
</reference>